<evidence type="ECO:0000313" key="3">
    <source>
        <dbReference type="Proteomes" id="UP000635902"/>
    </source>
</evidence>
<name>A0ABR9ZLF9_9CORY</name>
<evidence type="ECO:0000313" key="2">
    <source>
        <dbReference type="EMBL" id="MBF4553778.1"/>
    </source>
</evidence>
<feature type="transmembrane region" description="Helical" evidence="1">
    <location>
        <begin position="52"/>
        <end position="70"/>
    </location>
</feature>
<proteinExistence type="predicted"/>
<keyword evidence="3" id="KW-1185">Reference proteome</keyword>
<protein>
    <submittedName>
        <fullName evidence="2">Uncharacterized protein</fullName>
    </submittedName>
</protein>
<feature type="transmembrane region" description="Helical" evidence="1">
    <location>
        <begin position="28"/>
        <end position="46"/>
    </location>
</feature>
<keyword evidence="1" id="KW-0472">Membrane</keyword>
<dbReference type="EMBL" id="JADKMY010000002">
    <property type="protein sequence ID" value="MBF4553778.1"/>
    <property type="molecule type" value="Genomic_DNA"/>
</dbReference>
<comment type="caution">
    <text evidence="2">The sequence shown here is derived from an EMBL/GenBank/DDBJ whole genome shotgun (WGS) entry which is preliminary data.</text>
</comment>
<sequence length="82" mass="9069">MDMEKKAKIDPNKDLVGARKQQMAKNVYGARTVAVVGLVSLGVGLFLLKTPLLSVVVPVICLLAFVYFGVQIKKILDHKDEW</sequence>
<evidence type="ECO:0000256" key="1">
    <source>
        <dbReference type="SAM" id="Phobius"/>
    </source>
</evidence>
<keyword evidence="1" id="KW-0812">Transmembrane</keyword>
<accession>A0ABR9ZLF9</accession>
<organism evidence="2 3">
    <name type="scientific">Corynebacterium suicordis DSM 45110</name>
    <dbReference type="NCBI Taxonomy" id="1121369"/>
    <lineage>
        <taxon>Bacteria</taxon>
        <taxon>Bacillati</taxon>
        <taxon>Actinomycetota</taxon>
        <taxon>Actinomycetes</taxon>
        <taxon>Mycobacteriales</taxon>
        <taxon>Corynebacteriaceae</taxon>
        <taxon>Corynebacterium</taxon>
    </lineage>
</organism>
<dbReference type="RefSeq" id="WP_194556679.1">
    <property type="nucleotide sequence ID" value="NZ_JADKMY010000002.1"/>
</dbReference>
<dbReference type="Proteomes" id="UP000635902">
    <property type="component" value="Unassembled WGS sequence"/>
</dbReference>
<gene>
    <name evidence="2" type="ORF">IRY30_06760</name>
</gene>
<keyword evidence="1" id="KW-1133">Transmembrane helix</keyword>
<reference evidence="2 3" key="1">
    <citation type="submission" date="2020-10" db="EMBL/GenBank/DDBJ databases">
        <title>Novel species in genus Corynebacterium.</title>
        <authorList>
            <person name="Zhang G."/>
        </authorList>
    </citation>
    <scope>NUCLEOTIDE SEQUENCE [LARGE SCALE GENOMIC DNA]</scope>
    <source>
        <strain evidence="2 3">DSM 45110</strain>
    </source>
</reference>